<dbReference type="InterPro" id="IPR037579">
    <property type="entry name" value="FIB_ANG-like"/>
</dbReference>
<evidence type="ECO:0000259" key="8">
    <source>
        <dbReference type="PROSITE" id="PS51406"/>
    </source>
</evidence>
<keyword evidence="4" id="KW-0175">Coiled coil</keyword>
<evidence type="ECO:0000256" key="1">
    <source>
        <dbReference type="ARBA" id="ARBA00004613"/>
    </source>
</evidence>
<dbReference type="PROSITE" id="PS00514">
    <property type="entry name" value="FIBRINOGEN_C_1"/>
    <property type="match status" value="1"/>
</dbReference>
<name>A0A3Q2QXP4_FUNHE</name>
<dbReference type="CDD" id="cd00087">
    <property type="entry name" value="FReD"/>
    <property type="match status" value="1"/>
</dbReference>
<dbReference type="SUPFAM" id="SSF56496">
    <property type="entry name" value="Fibrinogen C-terminal domain-like"/>
    <property type="match status" value="1"/>
</dbReference>
<dbReference type="STRING" id="8078.ENSFHEP00000032694"/>
<dbReference type="Proteomes" id="UP000265000">
    <property type="component" value="Unplaced"/>
</dbReference>
<dbReference type="InterPro" id="IPR020837">
    <property type="entry name" value="Fibrinogen_CS"/>
</dbReference>
<keyword evidence="10" id="KW-1185">Reference proteome</keyword>
<evidence type="ECO:0000256" key="7">
    <source>
        <dbReference type="SAM" id="SignalP"/>
    </source>
</evidence>
<dbReference type="GO" id="GO:0030674">
    <property type="term" value="F:protein-macromolecule adaptor activity"/>
    <property type="evidence" value="ECO:0007669"/>
    <property type="project" value="TreeGrafter"/>
</dbReference>
<dbReference type="InterPro" id="IPR036056">
    <property type="entry name" value="Fibrinogen-like_C"/>
</dbReference>
<keyword evidence="5" id="KW-1015">Disulfide bond</keyword>
<feature type="signal peptide" evidence="7">
    <location>
        <begin position="1"/>
        <end position="20"/>
    </location>
</feature>
<dbReference type="PROSITE" id="PS51406">
    <property type="entry name" value="FIBRINOGEN_C_2"/>
    <property type="match status" value="1"/>
</dbReference>
<reference evidence="9" key="2">
    <citation type="submission" date="2025-09" db="UniProtKB">
        <authorList>
            <consortium name="Ensembl"/>
        </authorList>
    </citation>
    <scope>IDENTIFICATION</scope>
</reference>
<dbReference type="SMART" id="SM00186">
    <property type="entry name" value="FBG"/>
    <property type="match status" value="1"/>
</dbReference>
<keyword evidence="3 7" id="KW-0732">Signal</keyword>
<evidence type="ECO:0000313" key="9">
    <source>
        <dbReference type="Ensembl" id="ENSFHEP00000032694.1"/>
    </source>
</evidence>
<protein>
    <submittedName>
        <fullName evidence="9">Angiopoietin-related protein 5</fullName>
    </submittedName>
</protein>
<dbReference type="GO" id="GO:0042730">
    <property type="term" value="P:fibrinolysis"/>
    <property type="evidence" value="ECO:0007669"/>
    <property type="project" value="TreeGrafter"/>
</dbReference>
<sequence length="267" mass="29739">MKALLNCFGFILGLLLKKWGNLSNVTLLAHCPVNLKKKDCTDIRNQTPQAPSGVYEIQPAGGNGRFKVYCEMRPDGGWIVFQRRTGGVVSFHRKWAFYKYGFGSLAYDHWLGLEKVHLLTKDKTKKWTLRVDLWDHEGSTAFAEYNNFKIGNEGTAYKLQVGRYSGNAGDAIRGAYPGIDQNGFGFSTIDRDNDGCSPCIFGDIAEAECALSEGGGWWYSRCGSASLNGEWHPSGDHIGWASGLHWLTWKPPAPYSAQATRMMIKPE</sequence>
<comment type="subcellular location">
    <subcellularLocation>
        <location evidence="1">Secreted</location>
    </subcellularLocation>
</comment>
<dbReference type="PANTHER" id="PTHR47221">
    <property type="entry name" value="FIBRINOGEN ALPHA CHAIN"/>
    <property type="match status" value="1"/>
</dbReference>
<keyword evidence="6" id="KW-0325">Glycoprotein</keyword>
<dbReference type="Pfam" id="PF00147">
    <property type="entry name" value="Fibrinogen_C"/>
    <property type="match status" value="1"/>
</dbReference>
<feature type="domain" description="Fibrinogen C-terminal" evidence="8">
    <location>
        <begin position="31"/>
        <end position="267"/>
    </location>
</feature>
<dbReference type="Gene3D" id="3.90.215.10">
    <property type="entry name" value="Gamma Fibrinogen, chain A, domain 1"/>
    <property type="match status" value="1"/>
</dbReference>
<accession>A0A3Q2QXP4</accession>
<dbReference type="InterPro" id="IPR014716">
    <property type="entry name" value="Fibrinogen_a/b/g_C_1"/>
</dbReference>
<dbReference type="Ensembl" id="ENSFHET00000026298.1">
    <property type="protein sequence ID" value="ENSFHEP00000032694.1"/>
    <property type="gene ID" value="ENSFHEG00000000496.1"/>
</dbReference>
<dbReference type="AlphaFoldDB" id="A0A3Q2QXP4"/>
<evidence type="ECO:0000256" key="4">
    <source>
        <dbReference type="ARBA" id="ARBA00023054"/>
    </source>
</evidence>
<evidence type="ECO:0000256" key="2">
    <source>
        <dbReference type="ARBA" id="ARBA00022525"/>
    </source>
</evidence>
<evidence type="ECO:0000256" key="6">
    <source>
        <dbReference type="ARBA" id="ARBA00023180"/>
    </source>
</evidence>
<keyword evidence="2" id="KW-0964">Secreted</keyword>
<evidence type="ECO:0000313" key="10">
    <source>
        <dbReference type="Proteomes" id="UP000265000"/>
    </source>
</evidence>
<feature type="chain" id="PRO_5018792427" evidence="7">
    <location>
        <begin position="21"/>
        <end position="267"/>
    </location>
</feature>
<dbReference type="GO" id="GO:0005577">
    <property type="term" value="C:fibrinogen complex"/>
    <property type="evidence" value="ECO:0007669"/>
    <property type="project" value="TreeGrafter"/>
</dbReference>
<dbReference type="InterPro" id="IPR002181">
    <property type="entry name" value="Fibrinogen_a/b/g_C_dom"/>
</dbReference>
<proteinExistence type="predicted"/>
<organism evidence="9 10">
    <name type="scientific">Fundulus heteroclitus</name>
    <name type="common">Killifish</name>
    <name type="synonym">Mummichog</name>
    <dbReference type="NCBI Taxonomy" id="8078"/>
    <lineage>
        <taxon>Eukaryota</taxon>
        <taxon>Metazoa</taxon>
        <taxon>Chordata</taxon>
        <taxon>Craniata</taxon>
        <taxon>Vertebrata</taxon>
        <taxon>Euteleostomi</taxon>
        <taxon>Actinopterygii</taxon>
        <taxon>Neopterygii</taxon>
        <taxon>Teleostei</taxon>
        <taxon>Neoteleostei</taxon>
        <taxon>Acanthomorphata</taxon>
        <taxon>Ovalentaria</taxon>
        <taxon>Atherinomorphae</taxon>
        <taxon>Cyprinodontiformes</taxon>
        <taxon>Fundulidae</taxon>
        <taxon>Fundulus</taxon>
    </lineage>
</organism>
<evidence type="ECO:0000256" key="5">
    <source>
        <dbReference type="ARBA" id="ARBA00023157"/>
    </source>
</evidence>
<dbReference type="NCBIfam" id="NF040941">
    <property type="entry name" value="GGGWT_bact"/>
    <property type="match status" value="1"/>
</dbReference>
<dbReference type="GO" id="GO:0072377">
    <property type="term" value="P:blood coagulation, common pathway"/>
    <property type="evidence" value="ECO:0007669"/>
    <property type="project" value="TreeGrafter"/>
</dbReference>
<dbReference type="GO" id="GO:0070527">
    <property type="term" value="P:platelet aggregation"/>
    <property type="evidence" value="ECO:0007669"/>
    <property type="project" value="TreeGrafter"/>
</dbReference>
<evidence type="ECO:0000256" key="3">
    <source>
        <dbReference type="ARBA" id="ARBA00022729"/>
    </source>
</evidence>
<dbReference type="GO" id="GO:0005201">
    <property type="term" value="F:extracellular matrix structural constituent"/>
    <property type="evidence" value="ECO:0007669"/>
    <property type="project" value="TreeGrafter"/>
</dbReference>
<dbReference type="GO" id="GO:0034116">
    <property type="term" value="P:positive regulation of heterotypic cell-cell adhesion"/>
    <property type="evidence" value="ECO:0007669"/>
    <property type="project" value="TreeGrafter"/>
</dbReference>
<reference evidence="9" key="1">
    <citation type="submission" date="2025-08" db="UniProtKB">
        <authorList>
            <consortium name="Ensembl"/>
        </authorList>
    </citation>
    <scope>IDENTIFICATION</scope>
</reference>
<dbReference type="PANTHER" id="PTHR47221:SF6">
    <property type="entry name" value="FIBRINOGEN ALPHA CHAIN"/>
    <property type="match status" value="1"/>
</dbReference>
<dbReference type="GeneTree" id="ENSGT00940000164836"/>